<evidence type="ECO:0000256" key="1">
    <source>
        <dbReference type="ARBA" id="ARBA00008889"/>
    </source>
</evidence>
<dbReference type="GO" id="GO:0006412">
    <property type="term" value="P:translation"/>
    <property type="evidence" value="ECO:0007669"/>
    <property type="project" value="InterPro"/>
</dbReference>
<comment type="similarity">
    <text evidence="1">Belongs to the universal ribosomal protein uL10 family.</text>
</comment>
<evidence type="ECO:0000256" key="3">
    <source>
        <dbReference type="ARBA" id="ARBA00023274"/>
    </source>
</evidence>
<dbReference type="CDD" id="cd05797">
    <property type="entry name" value="Ribosomal_L10"/>
    <property type="match status" value="1"/>
</dbReference>
<sequence length="178" mass="18878">MRSIPTPEKKELVTSLRAATSEAQTIYLTEFSGLTVAQAGELRSRVLGAGAQLRVVKNRLFKLALEGTQFEPLAEYLTGPNAATFCGEDPIAPVKALAEFAEEHGQPPVKAGFVEGKLISPEEAEELAKVPSREQLLAEVVGAVAGPISDLVFTLGGVVSELVYTLQAVADERGEQTA</sequence>
<dbReference type="NCBIfam" id="NF000955">
    <property type="entry name" value="PRK00099.1-1"/>
    <property type="match status" value="1"/>
</dbReference>
<dbReference type="SUPFAM" id="SSF160369">
    <property type="entry name" value="Ribosomal protein L10-like"/>
    <property type="match status" value="1"/>
</dbReference>
<dbReference type="InterPro" id="IPR022973">
    <property type="entry name" value="Ribosomal_uL10_bac"/>
</dbReference>
<comment type="caution">
    <text evidence="4">The sequence shown here is derived from an EMBL/GenBank/DDBJ whole genome shotgun (WGS) entry which is preliminary data.</text>
</comment>
<organism evidence="4">
    <name type="scientific">marine sediment metagenome</name>
    <dbReference type="NCBI Taxonomy" id="412755"/>
    <lineage>
        <taxon>unclassified sequences</taxon>
        <taxon>metagenomes</taxon>
        <taxon>ecological metagenomes</taxon>
    </lineage>
</organism>
<dbReference type="EMBL" id="BART01007430">
    <property type="protein sequence ID" value="GAG57796.1"/>
    <property type="molecule type" value="Genomic_DNA"/>
</dbReference>
<dbReference type="Gene3D" id="6.10.250.290">
    <property type="match status" value="1"/>
</dbReference>
<gene>
    <name evidence="4" type="ORF">S01H4_16914</name>
</gene>
<dbReference type="InterPro" id="IPR043141">
    <property type="entry name" value="Ribosomal_uL10-like_sf"/>
</dbReference>
<keyword evidence="2" id="KW-0689">Ribosomal protein</keyword>
<dbReference type="GO" id="GO:0015934">
    <property type="term" value="C:large ribosomal subunit"/>
    <property type="evidence" value="ECO:0007669"/>
    <property type="project" value="InterPro"/>
</dbReference>
<dbReference type="GO" id="GO:0003735">
    <property type="term" value="F:structural constituent of ribosome"/>
    <property type="evidence" value="ECO:0007669"/>
    <property type="project" value="InterPro"/>
</dbReference>
<accession>X1ACG2</accession>
<dbReference type="AlphaFoldDB" id="X1ACG2"/>
<reference evidence="4" key="1">
    <citation type="journal article" date="2014" name="Front. Microbiol.">
        <title>High frequency of phylogenetically diverse reductive dehalogenase-homologous genes in deep subseafloor sedimentary metagenomes.</title>
        <authorList>
            <person name="Kawai M."/>
            <person name="Futagami T."/>
            <person name="Toyoda A."/>
            <person name="Takaki Y."/>
            <person name="Nishi S."/>
            <person name="Hori S."/>
            <person name="Arai W."/>
            <person name="Tsubouchi T."/>
            <person name="Morono Y."/>
            <person name="Uchiyama I."/>
            <person name="Ito T."/>
            <person name="Fujiyama A."/>
            <person name="Inagaki F."/>
            <person name="Takami H."/>
        </authorList>
    </citation>
    <scope>NUCLEOTIDE SEQUENCE</scope>
    <source>
        <strain evidence="4">Expedition CK06-06</strain>
    </source>
</reference>
<evidence type="ECO:0000256" key="2">
    <source>
        <dbReference type="ARBA" id="ARBA00022980"/>
    </source>
</evidence>
<dbReference type="HAMAP" id="MF_00362">
    <property type="entry name" value="Ribosomal_uL10"/>
    <property type="match status" value="1"/>
</dbReference>
<name>X1ACG2_9ZZZZ</name>
<evidence type="ECO:0008006" key="5">
    <source>
        <dbReference type="Google" id="ProtNLM"/>
    </source>
</evidence>
<dbReference type="InterPro" id="IPR047865">
    <property type="entry name" value="Ribosomal_uL10_bac_type"/>
</dbReference>
<dbReference type="InterPro" id="IPR002363">
    <property type="entry name" value="Ribosomal_uL10_CS_bac"/>
</dbReference>
<evidence type="ECO:0000313" key="4">
    <source>
        <dbReference type="EMBL" id="GAG57796.1"/>
    </source>
</evidence>
<keyword evidence="3" id="KW-0687">Ribonucleoprotein</keyword>
<dbReference type="PANTHER" id="PTHR11560">
    <property type="entry name" value="39S RIBOSOMAL PROTEIN L10, MITOCHONDRIAL"/>
    <property type="match status" value="1"/>
</dbReference>
<dbReference type="Gene3D" id="3.30.70.1730">
    <property type="match status" value="1"/>
</dbReference>
<dbReference type="InterPro" id="IPR001790">
    <property type="entry name" value="Ribosomal_uL10"/>
</dbReference>
<dbReference type="PROSITE" id="PS01109">
    <property type="entry name" value="RIBOSOMAL_L10"/>
    <property type="match status" value="1"/>
</dbReference>
<protein>
    <recommendedName>
        <fullName evidence="5">50S ribosomal protein L10</fullName>
    </recommendedName>
</protein>
<proteinExistence type="inferred from homology"/>
<dbReference type="Pfam" id="PF00466">
    <property type="entry name" value="Ribosomal_L10"/>
    <property type="match status" value="1"/>
</dbReference>